<name>A0ABP8CEW3_9ACTN</name>
<reference evidence="10" key="1">
    <citation type="journal article" date="2019" name="Int. J. Syst. Evol. Microbiol.">
        <title>The Global Catalogue of Microorganisms (GCM) 10K type strain sequencing project: providing services to taxonomists for standard genome sequencing and annotation.</title>
        <authorList>
            <consortium name="The Broad Institute Genomics Platform"/>
            <consortium name="The Broad Institute Genome Sequencing Center for Infectious Disease"/>
            <person name="Wu L."/>
            <person name="Ma J."/>
        </authorList>
    </citation>
    <scope>NUCLEOTIDE SEQUENCE [LARGE SCALE GENOMIC DNA]</scope>
    <source>
        <strain evidence="10">JCM 17440</strain>
    </source>
</reference>
<dbReference type="Gene3D" id="1.20.1720.10">
    <property type="entry name" value="Multidrug resistance protein D"/>
    <property type="match status" value="1"/>
</dbReference>
<proteinExistence type="predicted"/>
<feature type="transmembrane region" description="Helical" evidence="7">
    <location>
        <begin position="136"/>
        <end position="160"/>
    </location>
</feature>
<evidence type="ECO:0000256" key="4">
    <source>
        <dbReference type="ARBA" id="ARBA00022692"/>
    </source>
</evidence>
<accession>A0ABP8CEW3</accession>
<dbReference type="PANTHER" id="PTHR42718">
    <property type="entry name" value="MAJOR FACILITATOR SUPERFAMILY MULTIDRUG TRANSPORTER MFSC"/>
    <property type="match status" value="1"/>
</dbReference>
<feature type="transmembrane region" description="Helical" evidence="7">
    <location>
        <begin position="271"/>
        <end position="296"/>
    </location>
</feature>
<feature type="transmembrane region" description="Helical" evidence="7">
    <location>
        <begin position="408"/>
        <end position="428"/>
    </location>
</feature>
<evidence type="ECO:0000313" key="9">
    <source>
        <dbReference type="EMBL" id="GAA4238437.1"/>
    </source>
</evidence>
<dbReference type="InterPro" id="IPR020846">
    <property type="entry name" value="MFS_dom"/>
</dbReference>
<feature type="transmembrane region" description="Helical" evidence="7">
    <location>
        <begin position="78"/>
        <end position="97"/>
    </location>
</feature>
<dbReference type="InterPro" id="IPR036259">
    <property type="entry name" value="MFS_trans_sf"/>
</dbReference>
<dbReference type="PANTHER" id="PTHR42718:SF46">
    <property type="entry name" value="BLR6921 PROTEIN"/>
    <property type="match status" value="1"/>
</dbReference>
<comment type="subcellular location">
    <subcellularLocation>
        <location evidence="1">Cell membrane</location>
        <topology evidence="1">Multi-pass membrane protein</topology>
    </subcellularLocation>
</comment>
<gene>
    <name evidence="9" type="ORF">GCM10022254_54380</name>
</gene>
<keyword evidence="5 7" id="KW-1133">Transmembrane helix</keyword>
<feature type="transmembrane region" description="Helical" evidence="7">
    <location>
        <begin position="229"/>
        <end position="250"/>
    </location>
</feature>
<evidence type="ECO:0000313" key="10">
    <source>
        <dbReference type="Proteomes" id="UP001501710"/>
    </source>
</evidence>
<comment type="caution">
    <text evidence="9">The sequence shown here is derived from an EMBL/GenBank/DDBJ whole genome shotgun (WGS) entry which is preliminary data.</text>
</comment>
<dbReference type="CDD" id="cd17321">
    <property type="entry name" value="MFS_MMR_MDR_like"/>
    <property type="match status" value="1"/>
</dbReference>
<dbReference type="NCBIfam" id="TIGR00711">
    <property type="entry name" value="efflux_EmrB"/>
    <property type="match status" value="1"/>
</dbReference>
<feature type="transmembrane region" description="Helical" evidence="7">
    <location>
        <begin position="166"/>
        <end position="185"/>
    </location>
</feature>
<feature type="transmembrane region" description="Helical" evidence="7">
    <location>
        <begin position="448"/>
        <end position="469"/>
    </location>
</feature>
<feature type="domain" description="Major facilitator superfamily (MFS) profile" evidence="8">
    <location>
        <begin position="12"/>
        <end position="470"/>
    </location>
</feature>
<dbReference type="Gene3D" id="1.20.1250.20">
    <property type="entry name" value="MFS general substrate transporter like domains"/>
    <property type="match status" value="1"/>
</dbReference>
<dbReference type="Proteomes" id="UP001501710">
    <property type="component" value="Unassembled WGS sequence"/>
</dbReference>
<dbReference type="SUPFAM" id="SSF103473">
    <property type="entry name" value="MFS general substrate transporter"/>
    <property type="match status" value="1"/>
</dbReference>
<feature type="transmembrane region" description="Helical" evidence="7">
    <location>
        <begin position="362"/>
        <end position="387"/>
    </location>
</feature>
<evidence type="ECO:0000256" key="7">
    <source>
        <dbReference type="SAM" id="Phobius"/>
    </source>
</evidence>
<feature type="transmembrane region" description="Helical" evidence="7">
    <location>
        <begin position="302"/>
        <end position="324"/>
    </location>
</feature>
<sequence>MKDRPTRNPWLVLLTLCLGQCLVLLDTTIVNVAIPSMTKDLSAQVDDILWVSSAYTLAYAVLLVNAGRLGDLYGQKPLFLGGVAVFTVASAVCGLAQTPGQLIVARVVQGVGAALLTPQSLSVISKIFEPERRGVALGVWGSVVGAAAAIGPTAGGLVIAVLDWRWIFFINLPLGALVFVLSMVVVPRLPGERRHSLDWLGTGLVTVGLFMVVYGLLEGEPHGWGRVLGPATAPELMAAGVLLLVLFVFVERGRQDREPLLPFEVLRDRNFTVMSLVVWALPCSLGAMLLLIMIYLQSALGMGAFTAGLTMATAPAISVFVSPISGRLIDRFGGKYVMIAGFALFAGGIGYFAVFARADASWWSLLPGLVIFGLGMGVAAAPPGAIAMRDVDPALSGAASGLFNMSRVGGQVVGGAVVGALLEAQLAARSVGLSPQTAADRAALADAVRVTYLFPVLALVVAVLVTTAARRPATVARVRVPEPQPTGTASE</sequence>
<dbReference type="PROSITE" id="PS50850">
    <property type="entry name" value="MFS"/>
    <property type="match status" value="1"/>
</dbReference>
<dbReference type="PRINTS" id="PR01036">
    <property type="entry name" value="TCRTETB"/>
</dbReference>
<evidence type="ECO:0000256" key="5">
    <source>
        <dbReference type="ARBA" id="ARBA00022989"/>
    </source>
</evidence>
<feature type="transmembrane region" description="Helical" evidence="7">
    <location>
        <begin position="197"/>
        <end position="217"/>
    </location>
</feature>
<keyword evidence="4 7" id="KW-0812">Transmembrane</keyword>
<keyword evidence="6 7" id="KW-0472">Membrane</keyword>
<feature type="transmembrane region" description="Helical" evidence="7">
    <location>
        <begin position="48"/>
        <end position="66"/>
    </location>
</feature>
<evidence type="ECO:0000256" key="6">
    <source>
        <dbReference type="ARBA" id="ARBA00023136"/>
    </source>
</evidence>
<dbReference type="InterPro" id="IPR011701">
    <property type="entry name" value="MFS"/>
</dbReference>
<evidence type="ECO:0000259" key="8">
    <source>
        <dbReference type="PROSITE" id="PS50850"/>
    </source>
</evidence>
<dbReference type="RefSeq" id="WP_344901910.1">
    <property type="nucleotide sequence ID" value="NZ_BAABAS010000020.1"/>
</dbReference>
<feature type="transmembrane region" description="Helical" evidence="7">
    <location>
        <begin position="336"/>
        <end position="356"/>
    </location>
</feature>
<evidence type="ECO:0000256" key="3">
    <source>
        <dbReference type="ARBA" id="ARBA00022475"/>
    </source>
</evidence>
<dbReference type="Pfam" id="PF07690">
    <property type="entry name" value="MFS_1"/>
    <property type="match status" value="1"/>
</dbReference>
<organism evidence="9 10">
    <name type="scientific">Actinomadura meridiana</name>
    <dbReference type="NCBI Taxonomy" id="559626"/>
    <lineage>
        <taxon>Bacteria</taxon>
        <taxon>Bacillati</taxon>
        <taxon>Actinomycetota</taxon>
        <taxon>Actinomycetes</taxon>
        <taxon>Streptosporangiales</taxon>
        <taxon>Thermomonosporaceae</taxon>
        <taxon>Actinomadura</taxon>
    </lineage>
</organism>
<dbReference type="EMBL" id="BAABAS010000020">
    <property type="protein sequence ID" value="GAA4238437.1"/>
    <property type="molecule type" value="Genomic_DNA"/>
</dbReference>
<evidence type="ECO:0000256" key="2">
    <source>
        <dbReference type="ARBA" id="ARBA00022448"/>
    </source>
</evidence>
<keyword evidence="2" id="KW-0813">Transport</keyword>
<keyword evidence="10" id="KW-1185">Reference proteome</keyword>
<keyword evidence="3" id="KW-1003">Cell membrane</keyword>
<dbReference type="InterPro" id="IPR004638">
    <property type="entry name" value="EmrB-like"/>
</dbReference>
<evidence type="ECO:0000256" key="1">
    <source>
        <dbReference type="ARBA" id="ARBA00004651"/>
    </source>
</evidence>
<protein>
    <submittedName>
        <fullName evidence="9">DHA2 family efflux MFS transporter permease subunit</fullName>
    </submittedName>
</protein>
<feature type="transmembrane region" description="Helical" evidence="7">
    <location>
        <begin position="103"/>
        <end position="124"/>
    </location>
</feature>